<reference evidence="1" key="2">
    <citation type="submission" date="2017-11" db="EMBL/GenBank/DDBJ databases">
        <title>Coralsnake Venomics: Analyses of Venom Gland Transcriptomes and Proteomes of Six Brazilian Taxa.</title>
        <authorList>
            <person name="Aird S.D."/>
            <person name="Jorge da Silva N."/>
            <person name="Qiu L."/>
            <person name="Villar-Briones A."/>
            <person name="Aparecida-Saddi V."/>
            <person name="Campos-Telles M.P."/>
            <person name="Grau M."/>
            <person name="Mikheyev A.S."/>
        </authorList>
    </citation>
    <scope>NUCLEOTIDE SEQUENCE</scope>
    <source>
        <tissue evidence="1">Venom_gland</tissue>
    </source>
</reference>
<dbReference type="EMBL" id="IACJ01089410">
    <property type="protein sequence ID" value="LAA51624.1"/>
    <property type="molecule type" value="Transcribed_RNA"/>
</dbReference>
<sequence length="100" mass="11810">MTQLPDIVVEVVTFKNWNWNFFPEYKTYSRRLLYCFTHSLQAVHSIYAIIHYKHITTNYYMMEPAITIGLILIQDPKITCKTTTYSIPSTLWKSQVLQAS</sequence>
<evidence type="ECO:0000313" key="1">
    <source>
        <dbReference type="EMBL" id="LAA51624.1"/>
    </source>
</evidence>
<accession>A0A2D4FVY5</accession>
<reference evidence="1" key="1">
    <citation type="submission" date="2017-07" db="EMBL/GenBank/DDBJ databases">
        <authorList>
            <person name="Mikheyev A."/>
            <person name="Grau M."/>
        </authorList>
    </citation>
    <scope>NUCLEOTIDE SEQUENCE</scope>
    <source>
        <tissue evidence="1">Venom_gland</tissue>
    </source>
</reference>
<name>A0A2D4FVY5_MICCO</name>
<proteinExistence type="predicted"/>
<organism evidence="1">
    <name type="scientific">Micrurus corallinus</name>
    <name type="common">Brazilian coral snake</name>
    <dbReference type="NCBI Taxonomy" id="54390"/>
    <lineage>
        <taxon>Eukaryota</taxon>
        <taxon>Metazoa</taxon>
        <taxon>Chordata</taxon>
        <taxon>Craniata</taxon>
        <taxon>Vertebrata</taxon>
        <taxon>Euteleostomi</taxon>
        <taxon>Lepidosauria</taxon>
        <taxon>Squamata</taxon>
        <taxon>Bifurcata</taxon>
        <taxon>Unidentata</taxon>
        <taxon>Episquamata</taxon>
        <taxon>Toxicofera</taxon>
        <taxon>Serpentes</taxon>
        <taxon>Colubroidea</taxon>
        <taxon>Elapidae</taxon>
        <taxon>Elapinae</taxon>
        <taxon>Micrurus</taxon>
    </lineage>
</organism>
<dbReference type="AlphaFoldDB" id="A0A2D4FVY5"/>
<protein>
    <submittedName>
        <fullName evidence="1">Uncharacterized protein</fullName>
    </submittedName>
</protein>